<dbReference type="PROSITE" id="PS01124">
    <property type="entry name" value="HTH_ARAC_FAMILY_2"/>
    <property type="match status" value="1"/>
</dbReference>
<keyword evidence="5" id="KW-0175">Coiled coil</keyword>
<organism evidence="8 9">
    <name type="scientific">Cohnella candidum</name>
    <dbReference type="NCBI Taxonomy" id="2674991"/>
    <lineage>
        <taxon>Bacteria</taxon>
        <taxon>Bacillati</taxon>
        <taxon>Bacillota</taxon>
        <taxon>Bacilli</taxon>
        <taxon>Bacillales</taxon>
        <taxon>Paenibacillaceae</taxon>
        <taxon>Cohnella</taxon>
    </lineage>
</organism>
<dbReference type="SMART" id="SM00448">
    <property type="entry name" value="REC"/>
    <property type="match status" value="1"/>
</dbReference>
<dbReference type="Pfam" id="PF12833">
    <property type="entry name" value="HTH_18"/>
    <property type="match status" value="1"/>
</dbReference>
<keyword evidence="2" id="KW-0238">DNA-binding</keyword>
<keyword evidence="1" id="KW-0805">Transcription regulation</keyword>
<dbReference type="InterPro" id="IPR020449">
    <property type="entry name" value="Tscrpt_reg_AraC-type_HTH"/>
</dbReference>
<dbReference type="KEGG" id="coh:EAV92_12530"/>
<evidence type="ECO:0000259" key="6">
    <source>
        <dbReference type="PROSITE" id="PS01124"/>
    </source>
</evidence>
<feature type="domain" description="Response regulatory" evidence="7">
    <location>
        <begin position="5"/>
        <end position="122"/>
    </location>
</feature>
<feature type="domain" description="HTH araC/xylS-type" evidence="6">
    <location>
        <begin position="418"/>
        <end position="517"/>
    </location>
</feature>
<evidence type="ECO:0000256" key="2">
    <source>
        <dbReference type="ARBA" id="ARBA00023125"/>
    </source>
</evidence>
<dbReference type="SUPFAM" id="SSF46689">
    <property type="entry name" value="Homeodomain-like"/>
    <property type="match status" value="2"/>
</dbReference>
<dbReference type="Gene3D" id="1.10.10.60">
    <property type="entry name" value="Homeodomain-like"/>
    <property type="match status" value="2"/>
</dbReference>
<dbReference type="SMART" id="SM00342">
    <property type="entry name" value="HTH_ARAC"/>
    <property type="match status" value="1"/>
</dbReference>
<evidence type="ECO:0000313" key="9">
    <source>
        <dbReference type="Proteomes" id="UP000269097"/>
    </source>
</evidence>
<dbReference type="RefSeq" id="WP_123041405.1">
    <property type="nucleotide sequence ID" value="NZ_CP033433.1"/>
</dbReference>
<feature type="coiled-coil region" evidence="5">
    <location>
        <begin position="112"/>
        <end position="143"/>
    </location>
</feature>
<accession>A0A3G3JYQ0</accession>
<dbReference type="CDD" id="cd17536">
    <property type="entry name" value="REC_YesN-like"/>
    <property type="match status" value="1"/>
</dbReference>
<dbReference type="PANTHER" id="PTHR43280">
    <property type="entry name" value="ARAC-FAMILY TRANSCRIPTIONAL REGULATOR"/>
    <property type="match status" value="1"/>
</dbReference>
<dbReference type="InterPro" id="IPR009057">
    <property type="entry name" value="Homeodomain-like_sf"/>
</dbReference>
<evidence type="ECO:0000256" key="3">
    <source>
        <dbReference type="ARBA" id="ARBA00023163"/>
    </source>
</evidence>
<dbReference type="InterPro" id="IPR018060">
    <property type="entry name" value="HTH_AraC"/>
</dbReference>
<dbReference type="PRINTS" id="PR00032">
    <property type="entry name" value="HTHARAC"/>
</dbReference>
<dbReference type="GO" id="GO:0003700">
    <property type="term" value="F:DNA-binding transcription factor activity"/>
    <property type="evidence" value="ECO:0007669"/>
    <property type="project" value="InterPro"/>
</dbReference>
<evidence type="ECO:0000259" key="7">
    <source>
        <dbReference type="PROSITE" id="PS50110"/>
    </source>
</evidence>
<evidence type="ECO:0000313" key="8">
    <source>
        <dbReference type="EMBL" id="AYQ73323.1"/>
    </source>
</evidence>
<proteinExistence type="predicted"/>
<dbReference type="Pfam" id="PF00072">
    <property type="entry name" value="Response_reg"/>
    <property type="match status" value="1"/>
</dbReference>
<dbReference type="AlphaFoldDB" id="A0A3G3JYQ0"/>
<dbReference type="InterPro" id="IPR018062">
    <property type="entry name" value="HTH_AraC-typ_CS"/>
</dbReference>
<dbReference type="PANTHER" id="PTHR43280:SF28">
    <property type="entry name" value="HTH-TYPE TRANSCRIPTIONAL ACTIVATOR RHAS"/>
    <property type="match status" value="1"/>
</dbReference>
<protein>
    <submittedName>
        <fullName evidence="8">Helix-turn-helix domain-containing protein</fullName>
    </submittedName>
</protein>
<dbReference type="SUPFAM" id="SSF52172">
    <property type="entry name" value="CheY-like"/>
    <property type="match status" value="1"/>
</dbReference>
<keyword evidence="4" id="KW-0597">Phosphoprotein</keyword>
<dbReference type="PROSITE" id="PS00041">
    <property type="entry name" value="HTH_ARAC_FAMILY_1"/>
    <property type="match status" value="1"/>
</dbReference>
<sequence>MKPIRVMIVDDEILAIEHIRQLVPWEQLGYEIACVTTNPLQAPELAAKQRPELAIMDIVMPGMDGLALTERITSVDSIRKIVLLTSYKEFDYAKKAVKLGVSNYWVKHEMNADTLSKELSELRQEIERERQRVEENRNRLLMDWLGGRPLTDEQWSAAASGKASAHGCLHLVVAQPDRPFPLLSGIVPETDTPAMPDDWPEREDPNLIASIRFLDNLFVLLYADNGLKGESKMREFIEGKAAQAREILERITEMTVSLSLAAGMASREEVPVKLAEAVRLLSHSVFAGPRQIFRLNDIRSDRDVVRPLIWEEGLHQIRNGVSERKFEDAGKALTELFLQAEAARDLAGFSDMCRQLASLLNRSRIALRLPSLKEAWEGGSFTSARWDSVSNIRSWFLREFGALAEADSLHSPVSRKVRQAIDFMELHFSDGDLNADSIAQHLGISRDHLRHVFKEETGQTLLDKLTDIRMEHAKTLLDQGNLKIYEIAERVGFRNSQYFSQVFRKSTGVNPLDFAERKR</sequence>
<evidence type="ECO:0000256" key="4">
    <source>
        <dbReference type="PROSITE-ProRule" id="PRU00169"/>
    </source>
</evidence>
<dbReference type="PROSITE" id="PS50110">
    <property type="entry name" value="RESPONSE_REGULATORY"/>
    <property type="match status" value="1"/>
</dbReference>
<name>A0A3G3JYQ0_9BACL</name>
<dbReference type="GO" id="GO:0000160">
    <property type="term" value="P:phosphorelay signal transduction system"/>
    <property type="evidence" value="ECO:0007669"/>
    <property type="project" value="InterPro"/>
</dbReference>
<reference evidence="8 9" key="1">
    <citation type="submission" date="2018-10" db="EMBL/GenBank/DDBJ databases">
        <title>Genome Sequence of Cohnella sp.</title>
        <authorList>
            <person name="Srinivasan S."/>
            <person name="Kim M.K."/>
        </authorList>
    </citation>
    <scope>NUCLEOTIDE SEQUENCE [LARGE SCALE GENOMIC DNA]</scope>
    <source>
        <strain evidence="8 9">18JY8-7</strain>
    </source>
</reference>
<dbReference type="InterPro" id="IPR001789">
    <property type="entry name" value="Sig_transdc_resp-reg_receiver"/>
</dbReference>
<evidence type="ECO:0000256" key="5">
    <source>
        <dbReference type="SAM" id="Coils"/>
    </source>
</evidence>
<dbReference type="Gene3D" id="3.40.50.2300">
    <property type="match status" value="1"/>
</dbReference>
<dbReference type="InterPro" id="IPR011006">
    <property type="entry name" value="CheY-like_superfamily"/>
</dbReference>
<dbReference type="Proteomes" id="UP000269097">
    <property type="component" value="Chromosome"/>
</dbReference>
<keyword evidence="3" id="KW-0804">Transcription</keyword>
<gene>
    <name evidence="8" type="ORF">EAV92_12530</name>
</gene>
<evidence type="ECO:0000256" key="1">
    <source>
        <dbReference type="ARBA" id="ARBA00023015"/>
    </source>
</evidence>
<dbReference type="EMBL" id="CP033433">
    <property type="protein sequence ID" value="AYQ73323.1"/>
    <property type="molecule type" value="Genomic_DNA"/>
</dbReference>
<keyword evidence="9" id="KW-1185">Reference proteome</keyword>
<dbReference type="GO" id="GO:0043565">
    <property type="term" value="F:sequence-specific DNA binding"/>
    <property type="evidence" value="ECO:0007669"/>
    <property type="project" value="InterPro"/>
</dbReference>
<feature type="modified residue" description="4-aspartylphosphate" evidence="4">
    <location>
        <position position="57"/>
    </location>
</feature>